<proteinExistence type="predicted"/>
<reference evidence="4 5" key="1">
    <citation type="journal article" date="2015" name="Nature">
        <title>rRNA introns, odd ribosomes, and small enigmatic genomes across a large radiation of phyla.</title>
        <authorList>
            <person name="Brown C.T."/>
            <person name="Hug L.A."/>
            <person name="Thomas B.C."/>
            <person name="Sharon I."/>
            <person name="Castelle C.J."/>
            <person name="Singh A."/>
            <person name="Wilkins M.J."/>
            <person name="Williams K.H."/>
            <person name="Banfield J.F."/>
        </authorList>
    </citation>
    <scope>NUCLEOTIDE SEQUENCE [LARGE SCALE GENOMIC DNA]</scope>
</reference>
<comment type="caution">
    <text evidence="4">The sequence shown here is derived from an EMBL/GenBank/DDBJ whole genome shotgun (WGS) entry which is preliminary data.</text>
</comment>
<dbReference type="PANTHER" id="PTHR43977">
    <property type="entry name" value="STRUCTURAL MAINTENANCE OF CHROMOSOMES PROTEIN 3"/>
    <property type="match status" value="1"/>
</dbReference>
<dbReference type="EMBL" id="LBTF01000028">
    <property type="protein sequence ID" value="KKQ35026.1"/>
    <property type="molecule type" value="Genomic_DNA"/>
</dbReference>
<feature type="coiled-coil region" evidence="1">
    <location>
        <begin position="398"/>
        <end position="443"/>
    </location>
</feature>
<feature type="coiled-coil region" evidence="1">
    <location>
        <begin position="176"/>
        <end position="203"/>
    </location>
</feature>
<organism evidence="4 5">
    <name type="scientific">Candidatus Nomurabacteria bacterium GW2011_GWB1_37_5</name>
    <dbReference type="NCBI Taxonomy" id="1618742"/>
    <lineage>
        <taxon>Bacteria</taxon>
        <taxon>Candidatus Nomuraibacteriota</taxon>
    </lineage>
</organism>
<keyword evidence="1" id="KW-0175">Coiled coil</keyword>
<feature type="coiled-coil region" evidence="1">
    <location>
        <begin position="537"/>
        <end position="574"/>
    </location>
</feature>
<dbReference type="SUPFAM" id="SSF52540">
    <property type="entry name" value="P-loop containing nucleoside triphosphate hydrolases"/>
    <property type="match status" value="1"/>
</dbReference>
<dbReference type="Proteomes" id="UP000033876">
    <property type="component" value="Unassembled WGS sequence"/>
</dbReference>
<dbReference type="AlphaFoldDB" id="A0A0G0K304"/>
<dbReference type="Gene3D" id="3.40.50.300">
    <property type="entry name" value="P-loop containing nucleotide triphosphate hydrolases"/>
    <property type="match status" value="2"/>
</dbReference>
<dbReference type="Pfam" id="PF02463">
    <property type="entry name" value="SMC_N"/>
    <property type="match status" value="1"/>
</dbReference>
<sequence>MLKSLELIGFKSFAKKTTLDFQSRITSVVGPNGSGKSNCVEAVRFVLGEQSMKSLRGKSGADLIFQGSKFIPKQNRAAVSIKFDNKNKVFKLDILGKSGINLDFDEIIITREIYQDGTSNYLINGTEVRLKDIIEMLASINIGSSGHHIISQGEADRILNASPRERKEMIEDALGLKIYQYRIRESERKIERTKENIKEVSSLRREILPHLNFLKKQVEKIEKAGELKNELVLLYEEYLKKEEVFIQTEKQKISAEKSNINAELAKIDQFIIEAPKASVSASVYEEKLKSVAEKLNQLRKIKDDLSRKLGRLEGILEMKEQDRAKQNNPQKKDNFISFSEVEQILKEMSGNLDSASNIEDLSSVRSVLEKIKGIIGNFLAKYQEPKSDNIFSSNEEDLKELKDTQANILSELEKISGEEKLILEDEQKIRTQVEQEKEALRQGDLKRYESQVQKNGLISKLDFIKIREDGVNKLEISFQDEIKEAIVLIGGSVSNYKNFTIQNIDESRSVQEEKKRRIERIKIKIEDIGTGTGEDVMKEYNETLERDQFLARELEDLNKSIESLDSLALELNQKLDLEFKVGIEKINKQFREFFILMFGGGLASLDVINQEKKRRKKDIEEGDSSEDEFVDEEEIEEETGILINVSLPRKKVKELHALSGGERSLTSIALLFAMSQVNPPPFLILDETDAALDEANSRKYGDMLELLAKYSQLILVTHNRETMSRAGILYGVTVGSDGASRLLSIKFDEAAQIAK</sequence>
<evidence type="ECO:0000256" key="2">
    <source>
        <dbReference type="SAM" id="MobiDB-lite"/>
    </source>
</evidence>
<protein>
    <submittedName>
        <fullName evidence="4">Chromosome partition protein smc</fullName>
    </submittedName>
</protein>
<evidence type="ECO:0000313" key="5">
    <source>
        <dbReference type="Proteomes" id="UP000033876"/>
    </source>
</evidence>
<dbReference type="InterPro" id="IPR027417">
    <property type="entry name" value="P-loop_NTPase"/>
</dbReference>
<accession>A0A0G0K304</accession>
<feature type="compositionally biased region" description="Acidic residues" evidence="2">
    <location>
        <begin position="620"/>
        <end position="633"/>
    </location>
</feature>
<feature type="coiled-coil region" evidence="1">
    <location>
        <begin position="281"/>
        <end position="322"/>
    </location>
</feature>
<evidence type="ECO:0000259" key="3">
    <source>
        <dbReference type="Pfam" id="PF02463"/>
    </source>
</evidence>
<name>A0A0G0K304_9BACT</name>
<feature type="domain" description="RecF/RecN/SMC N-terminal" evidence="3">
    <location>
        <begin position="1"/>
        <end position="739"/>
    </location>
</feature>
<dbReference type="InterPro" id="IPR003395">
    <property type="entry name" value="RecF/RecN/SMC_N"/>
</dbReference>
<evidence type="ECO:0000256" key="1">
    <source>
        <dbReference type="SAM" id="Coils"/>
    </source>
</evidence>
<feature type="region of interest" description="Disordered" evidence="2">
    <location>
        <begin position="614"/>
        <end position="633"/>
    </location>
</feature>
<evidence type="ECO:0000313" key="4">
    <source>
        <dbReference type="EMBL" id="KKQ35026.1"/>
    </source>
</evidence>
<gene>
    <name evidence="4" type="ORF">US50_C0028G0005</name>
</gene>